<gene>
    <name evidence="2" type="ORF">GCM10009114_13490</name>
</gene>
<keyword evidence="1" id="KW-1133">Transmembrane helix</keyword>
<evidence type="ECO:0000256" key="1">
    <source>
        <dbReference type="SAM" id="Phobius"/>
    </source>
</evidence>
<evidence type="ECO:0000313" key="3">
    <source>
        <dbReference type="Proteomes" id="UP001500359"/>
    </source>
</evidence>
<dbReference type="Proteomes" id="UP001500359">
    <property type="component" value="Unassembled WGS sequence"/>
</dbReference>
<comment type="caution">
    <text evidence="2">The sequence shown here is derived from an EMBL/GenBank/DDBJ whole genome shotgun (WGS) entry which is preliminary data.</text>
</comment>
<dbReference type="EMBL" id="BAAAFD010000002">
    <property type="protein sequence ID" value="GAA0855139.1"/>
    <property type="molecule type" value="Genomic_DNA"/>
</dbReference>
<feature type="transmembrane region" description="Helical" evidence="1">
    <location>
        <begin position="12"/>
        <end position="40"/>
    </location>
</feature>
<reference evidence="3" key="1">
    <citation type="journal article" date="2019" name="Int. J. Syst. Evol. Microbiol.">
        <title>The Global Catalogue of Microorganisms (GCM) 10K type strain sequencing project: providing services to taxonomists for standard genome sequencing and annotation.</title>
        <authorList>
            <consortium name="The Broad Institute Genomics Platform"/>
            <consortium name="The Broad Institute Genome Sequencing Center for Infectious Disease"/>
            <person name="Wu L."/>
            <person name="Ma J."/>
        </authorList>
    </citation>
    <scope>NUCLEOTIDE SEQUENCE [LARGE SCALE GENOMIC DNA]</scope>
    <source>
        <strain evidence="3">JCM 15896</strain>
    </source>
</reference>
<sequence length="46" mass="4671">MKELNHVETEYVSGGLLCGGLCVLGAIGAGIALFTGGMAIGDKFKK</sequence>
<proteinExistence type="predicted"/>
<evidence type="ECO:0000313" key="2">
    <source>
        <dbReference type="EMBL" id="GAA0855139.1"/>
    </source>
</evidence>
<protein>
    <recommendedName>
        <fullName evidence="4">Class IIb bacteriocin, lactobin A/cerein 7B family</fullName>
    </recommendedName>
</protein>
<keyword evidence="3" id="KW-1185">Reference proteome</keyword>
<organism evidence="2 3">
    <name type="scientific">Aliiglaciecola litoralis</name>
    <dbReference type="NCBI Taxonomy" id="582857"/>
    <lineage>
        <taxon>Bacteria</taxon>
        <taxon>Pseudomonadati</taxon>
        <taxon>Pseudomonadota</taxon>
        <taxon>Gammaproteobacteria</taxon>
        <taxon>Alteromonadales</taxon>
        <taxon>Alteromonadaceae</taxon>
        <taxon>Aliiglaciecola</taxon>
    </lineage>
</organism>
<keyword evidence="1" id="KW-0812">Transmembrane</keyword>
<keyword evidence="1" id="KW-0472">Membrane</keyword>
<accession>A0ABP3WQ67</accession>
<evidence type="ECO:0008006" key="4">
    <source>
        <dbReference type="Google" id="ProtNLM"/>
    </source>
</evidence>
<dbReference type="RefSeq" id="WP_343857891.1">
    <property type="nucleotide sequence ID" value="NZ_BAAAFD010000002.1"/>
</dbReference>
<name>A0ABP3WQ67_9ALTE</name>